<sequence>MRVVIDTNCLRASIPPKSPFYQLYLDFRSGKFDWYVSTEILLEYDEILSHTYSYRTSQFILHQLAVAPNVVFAEPAYKWNLIIGDPDDNKFSDLAISCNADYLVSNDTDFDIFQTIDFPRLTVVTLPNFS</sequence>
<dbReference type="InterPro" id="IPR002850">
    <property type="entry name" value="PIN_toxin-like"/>
</dbReference>
<organism evidence="2 3">
    <name type="scientific">Dyadobacter helix</name>
    <dbReference type="NCBI Taxonomy" id="2822344"/>
    <lineage>
        <taxon>Bacteria</taxon>
        <taxon>Pseudomonadati</taxon>
        <taxon>Bacteroidota</taxon>
        <taxon>Cytophagia</taxon>
        <taxon>Cytophagales</taxon>
        <taxon>Spirosomataceae</taxon>
        <taxon>Dyadobacter</taxon>
    </lineage>
</organism>
<reference evidence="2" key="1">
    <citation type="submission" date="2021-04" db="EMBL/GenBank/DDBJ databases">
        <authorList>
            <person name="Rodrigo-Torres L."/>
            <person name="Arahal R. D."/>
            <person name="Lucena T."/>
        </authorList>
    </citation>
    <scope>NUCLEOTIDE SEQUENCE</scope>
    <source>
        <strain evidence="2">CECT 9275</strain>
    </source>
</reference>
<dbReference type="EMBL" id="CAJRAF010000002">
    <property type="protein sequence ID" value="CAG5004793.1"/>
    <property type="molecule type" value="Genomic_DNA"/>
</dbReference>
<dbReference type="SUPFAM" id="SSF88723">
    <property type="entry name" value="PIN domain-like"/>
    <property type="match status" value="1"/>
</dbReference>
<dbReference type="NCBIfam" id="TIGR00305">
    <property type="entry name" value="putative toxin-antitoxin system toxin component, PIN family"/>
    <property type="match status" value="1"/>
</dbReference>
<dbReference type="AlphaFoldDB" id="A0A916JDG7"/>
<gene>
    <name evidence="2" type="ORF">DYBT9275_03449</name>
</gene>
<feature type="domain" description="PIN" evidence="1">
    <location>
        <begin position="2"/>
        <end position="108"/>
    </location>
</feature>
<dbReference type="PANTHER" id="PTHR34610:SF3">
    <property type="entry name" value="SSL7007 PROTEIN"/>
    <property type="match status" value="1"/>
</dbReference>
<comment type="caution">
    <text evidence="2">The sequence shown here is derived from an EMBL/GenBank/DDBJ whole genome shotgun (WGS) entry which is preliminary data.</text>
</comment>
<dbReference type="RefSeq" id="WP_215239948.1">
    <property type="nucleotide sequence ID" value="NZ_CAJRAF010000002.1"/>
</dbReference>
<protein>
    <recommendedName>
        <fullName evidence="1">PIN domain-containing protein</fullName>
    </recommendedName>
</protein>
<evidence type="ECO:0000313" key="2">
    <source>
        <dbReference type="EMBL" id="CAG5004793.1"/>
    </source>
</evidence>
<dbReference type="PANTHER" id="PTHR34610">
    <property type="entry name" value="SSL7007 PROTEIN"/>
    <property type="match status" value="1"/>
</dbReference>
<dbReference type="InterPro" id="IPR029060">
    <property type="entry name" value="PIN-like_dom_sf"/>
</dbReference>
<name>A0A916JDG7_9BACT</name>
<accession>A0A916JDG7</accession>
<dbReference type="InterPro" id="IPR002716">
    <property type="entry name" value="PIN_dom"/>
</dbReference>
<keyword evidence="3" id="KW-1185">Reference proteome</keyword>
<dbReference type="Proteomes" id="UP000680038">
    <property type="component" value="Unassembled WGS sequence"/>
</dbReference>
<proteinExistence type="predicted"/>
<dbReference type="Pfam" id="PF13470">
    <property type="entry name" value="PIN_3"/>
    <property type="match status" value="1"/>
</dbReference>
<evidence type="ECO:0000313" key="3">
    <source>
        <dbReference type="Proteomes" id="UP000680038"/>
    </source>
</evidence>
<evidence type="ECO:0000259" key="1">
    <source>
        <dbReference type="Pfam" id="PF13470"/>
    </source>
</evidence>